<keyword evidence="6 8" id="KW-1133">Transmembrane helix</keyword>
<evidence type="ECO:0000313" key="9">
    <source>
        <dbReference type="EMBL" id="CAJ0585838.1"/>
    </source>
</evidence>
<comment type="caution">
    <text evidence="9">The sequence shown here is derived from an EMBL/GenBank/DDBJ whole genome shotgun (WGS) entry which is preliminary data.</text>
</comment>
<reference evidence="9" key="1">
    <citation type="submission" date="2023-06" db="EMBL/GenBank/DDBJ databases">
        <authorList>
            <person name="Delattre M."/>
        </authorList>
    </citation>
    <scope>NUCLEOTIDE SEQUENCE</scope>
    <source>
        <strain evidence="9">AF72</strain>
    </source>
</reference>
<comment type="function">
    <text evidence="8">Part of the endoplasmic reticulum membrane protein complex (EMC) that enables the energy-independent insertion into endoplasmic reticulum membranes of newly synthesized membrane proteins. May be involved in Mg(2+) transport.</text>
</comment>
<evidence type="ECO:0000256" key="4">
    <source>
        <dbReference type="ARBA" id="ARBA00022692"/>
    </source>
</evidence>
<dbReference type="Proteomes" id="UP001177023">
    <property type="component" value="Unassembled WGS sequence"/>
</dbReference>
<keyword evidence="8" id="KW-0813">Transport</keyword>
<dbReference type="AlphaFoldDB" id="A0AA36DEL0"/>
<keyword evidence="7 8" id="KW-0472">Membrane</keyword>
<evidence type="ECO:0000256" key="7">
    <source>
        <dbReference type="ARBA" id="ARBA00023136"/>
    </source>
</evidence>
<organism evidence="9 10">
    <name type="scientific">Mesorhabditis spiculigera</name>
    <dbReference type="NCBI Taxonomy" id="96644"/>
    <lineage>
        <taxon>Eukaryota</taxon>
        <taxon>Metazoa</taxon>
        <taxon>Ecdysozoa</taxon>
        <taxon>Nematoda</taxon>
        <taxon>Chromadorea</taxon>
        <taxon>Rhabditida</taxon>
        <taxon>Rhabditina</taxon>
        <taxon>Rhabditomorpha</taxon>
        <taxon>Rhabditoidea</taxon>
        <taxon>Rhabditidae</taxon>
        <taxon>Mesorhabditinae</taxon>
        <taxon>Mesorhabditis</taxon>
    </lineage>
</organism>
<keyword evidence="10" id="KW-1185">Reference proteome</keyword>
<name>A0AA36DEL0_9BILA</name>
<keyword evidence="4 8" id="KW-0812">Transmembrane</keyword>
<feature type="non-terminal residue" evidence="9">
    <location>
        <position position="119"/>
    </location>
</feature>
<dbReference type="GO" id="GO:0005886">
    <property type="term" value="C:plasma membrane"/>
    <property type="evidence" value="ECO:0007669"/>
    <property type="project" value="TreeGrafter"/>
</dbReference>
<protein>
    <recommendedName>
        <fullName evidence="8">Membrane magnesium transporter</fullName>
    </recommendedName>
</protein>
<dbReference type="GO" id="GO:0072546">
    <property type="term" value="C:EMC complex"/>
    <property type="evidence" value="ECO:0007669"/>
    <property type="project" value="UniProtKB-UniRule"/>
</dbReference>
<dbReference type="PANTHER" id="PTHR21181:SF7">
    <property type="entry name" value="ER MEMBRANE PROTEIN COMPLEX SUBUNIT 5"/>
    <property type="match status" value="1"/>
</dbReference>
<evidence type="ECO:0000256" key="2">
    <source>
        <dbReference type="ARBA" id="ARBA00006109"/>
    </source>
</evidence>
<evidence type="ECO:0000256" key="3">
    <source>
        <dbReference type="ARBA" id="ARBA00011276"/>
    </source>
</evidence>
<evidence type="ECO:0000256" key="5">
    <source>
        <dbReference type="ARBA" id="ARBA00022824"/>
    </source>
</evidence>
<evidence type="ECO:0000313" key="10">
    <source>
        <dbReference type="Proteomes" id="UP001177023"/>
    </source>
</evidence>
<dbReference type="PANTHER" id="PTHR21181">
    <property type="match status" value="1"/>
</dbReference>
<comment type="similarity">
    <text evidence="2 8">Belongs to the membrane magnesium transporter (TC 1.A.67) family.</text>
</comment>
<sequence length="119" mass="13090">MASSCDKIVTIVALLSLIHCAYSAAQHRFYLRLTEQPFSHLPYDIIVQTLLSLVVLIYGASRVAGSFQPIRADIQNRGKTWDGLGSCLSFAIFDHRARMLSPGHSALLRGSEDSGPEDQ</sequence>
<feature type="transmembrane region" description="Helical" evidence="8">
    <location>
        <begin position="41"/>
        <end position="61"/>
    </location>
</feature>
<dbReference type="Pfam" id="PF10270">
    <property type="entry name" value="MMgT"/>
    <property type="match status" value="1"/>
</dbReference>
<proteinExistence type="inferred from homology"/>
<comment type="subcellular location">
    <subcellularLocation>
        <location evidence="1">Endoplasmic reticulum membrane</location>
        <topology evidence="1">Multi-pass membrane protein</topology>
    </subcellularLocation>
    <subcellularLocation>
        <location evidence="8">Golgi apparatus membrane</location>
        <topology evidence="8">Multi-pass membrane protein</topology>
    </subcellularLocation>
    <subcellularLocation>
        <location evidence="8">Early endosome membrane</location>
        <topology evidence="8">Multi-pass membrane protein</topology>
    </subcellularLocation>
</comment>
<dbReference type="GO" id="GO:0000139">
    <property type="term" value="C:Golgi membrane"/>
    <property type="evidence" value="ECO:0007669"/>
    <property type="project" value="UniProtKB-SubCell"/>
</dbReference>
<evidence type="ECO:0000256" key="6">
    <source>
        <dbReference type="ARBA" id="ARBA00022989"/>
    </source>
</evidence>
<dbReference type="EMBL" id="CATQJA010002706">
    <property type="protein sequence ID" value="CAJ0585838.1"/>
    <property type="molecule type" value="Genomic_DNA"/>
</dbReference>
<comment type="caution">
    <text evidence="8">Lacks conserved residue(s) required for the propagation of feature annotation.</text>
</comment>
<gene>
    <name evidence="9" type="ORF">MSPICULIGERA_LOCUS23848</name>
</gene>
<dbReference type="GO" id="GO:0031901">
    <property type="term" value="C:early endosome membrane"/>
    <property type="evidence" value="ECO:0007669"/>
    <property type="project" value="UniProtKB-SubCell"/>
</dbReference>
<keyword evidence="5 8" id="KW-0256">Endoplasmic reticulum</keyword>
<keyword evidence="8" id="KW-0460">Magnesium</keyword>
<accession>A0AA36DEL0</accession>
<evidence type="ECO:0000256" key="1">
    <source>
        <dbReference type="ARBA" id="ARBA00004477"/>
    </source>
</evidence>
<keyword evidence="8" id="KW-0333">Golgi apparatus</keyword>
<dbReference type="InterPro" id="IPR018937">
    <property type="entry name" value="MMgT"/>
</dbReference>
<keyword evidence="8" id="KW-0967">Endosome</keyword>
<dbReference type="GO" id="GO:0022890">
    <property type="term" value="F:inorganic cation transmembrane transporter activity"/>
    <property type="evidence" value="ECO:0007669"/>
    <property type="project" value="TreeGrafter"/>
</dbReference>
<evidence type="ECO:0000256" key="8">
    <source>
        <dbReference type="RuleBase" id="RU367002"/>
    </source>
</evidence>
<comment type="subunit">
    <text evidence="3">Component of the ER membrane protein complex (EMC).</text>
</comment>